<feature type="transmembrane region" description="Helical" evidence="6">
    <location>
        <begin position="21"/>
        <end position="46"/>
    </location>
</feature>
<feature type="transmembrane region" description="Helical" evidence="6">
    <location>
        <begin position="614"/>
        <end position="636"/>
    </location>
</feature>
<sequence length="642" mass="67855">MSVAQQLPVSMAFVRQHRSAYIGVAILLSIATVVATAEMVLFTGLASGQALRLDGLSEFDARVVRAAVSASQGILQVMCFTTVVIALVLVYLGFRNMLALRRRELGQLRLAGASVLRVRVMVTIEALVFAVMVAVPSVIVGGLLAHPFYLLLRSVGVFGKSLQVNFGFPILTLVAVAAGMILCSMLAAWLSLRTKQTSDVLAALSASSTGAIGKRMSAIRIIVAGASIIGLAAFLIFMPDTGSENPIASIIVPLLIIFPLGALAPVLVPVVARALGWLLRPLIGGSGVLVAQRASRDSQRFASNVLPLLILMGVMGGFAIGAGPDQATMQADYETQLDADLIIEPPTVMEADSIAGAAAEERGVNGVMRSAATTRLIEKGRADGTFLTVFNFVDLDTYQDMFDTEVKSGDFDSAGQAAVVSTRESDDVGDTVTVEAPNGETATLTIAAVVTSRLYTGLLVDWEMLDTLDPEVWDIRVFVNAGTEAVDRVTATVDGDASTMTKDEFIQTRIALRQSNAATGNIALFGTIYGLAIVAMIQGLTASVLNRRGEFRLLNLLGISRLRTVGTLLSEALVLIVSSGVLLAGAFAFIAWRYLAQDPARMGTAIGAIPWADITLTFVALAFLFAVTVLTAALVATRRTQR</sequence>
<proteinExistence type="predicted"/>
<comment type="subcellular location">
    <subcellularLocation>
        <location evidence="1">Cell membrane</location>
        <topology evidence="1">Multi-pass membrane protein</topology>
    </subcellularLocation>
</comment>
<feature type="transmembrane region" description="Helical" evidence="6">
    <location>
        <begin position="522"/>
        <end position="545"/>
    </location>
</feature>
<accession>A0A3Q9J8W2</accession>
<name>A0A3Q9J8W2_9MICO</name>
<feature type="transmembrane region" description="Helical" evidence="6">
    <location>
        <begin position="566"/>
        <end position="594"/>
    </location>
</feature>
<protein>
    <recommendedName>
        <fullName evidence="7">ABC3 transporter permease C-terminal domain-containing protein</fullName>
    </recommendedName>
</protein>
<keyword evidence="3 6" id="KW-0812">Transmembrane</keyword>
<evidence type="ECO:0000313" key="9">
    <source>
        <dbReference type="Proteomes" id="UP000274841"/>
    </source>
</evidence>
<feature type="transmembrane region" description="Helical" evidence="6">
    <location>
        <begin position="301"/>
        <end position="322"/>
    </location>
</feature>
<feature type="domain" description="ABC3 transporter permease C-terminal" evidence="7">
    <location>
        <begin position="80"/>
        <end position="193"/>
    </location>
</feature>
<evidence type="ECO:0000313" key="8">
    <source>
        <dbReference type="EMBL" id="AZS41358.1"/>
    </source>
</evidence>
<dbReference type="Proteomes" id="UP000274841">
    <property type="component" value="Chromosome"/>
</dbReference>
<organism evidence="8 9">
    <name type="scientific">Microbacterium oxydans</name>
    <dbReference type="NCBI Taxonomy" id="82380"/>
    <lineage>
        <taxon>Bacteria</taxon>
        <taxon>Bacillati</taxon>
        <taxon>Actinomycetota</taxon>
        <taxon>Actinomycetes</taxon>
        <taxon>Micrococcales</taxon>
        <taxon>Microbacteriaceae</taxon>
        <taxon>Microbacterium</taxon>
    </lineage>
</organism>
<evidence type="ECO:0000256" key="2">
    <source>
        <dbReference type="ARBA" id="ARBA00022475"/>
    </source>
</evidence>
<reference evidence="8 9" key="1">
    <citation type="submission" date="2018-08" db="EMBL/GenBank/DDBJ databases">
        <title>Microbacterium oxydans strain HG3.</title>
        <authorList>
            <person name="ORTET P."/>
        </authorList>
    </citation>
    <scope>NUCLEOTIDE SEQUENCE [LARGE SCALE GENOMIC DNA]</scope>
    <source>
        <strain evidence="8 9">HG3</strain>
    </source>
</reference>
<evidence type="ECO:0000256" key="1">
    <source>
        <dbReference type="ARBA" id="ARBA00004651"/>
    </source>
</evidence>
<dbReference type="GO" id="GO:0005886">
    <property type="term" value="C:plasma membrane"/>
    <property type="evidence" value="ECO:0007669"/>
    <property type="project" value="UniProtKB-SubCell"/>
</dbReference>
<dbReference type="InterPro" id="IPR003838">
    <property type="entry name" value="ABC3_permease_C"/>
</dbReference>
<keyword evidence="5 6" id="KW-0472">Membrane</keyword>
<dbReference type="Pfam" id="PF02687">
    <property type="entry name" value="FtsX"/>
    <property type="match status" value="1"/>
</dbReference>
<evidence type="ECO:0000256" key="3">
    <source>
        <dbReference type="ARBA" id="ARBA00022692"/>
    </source>
</evidence>
<keyword evidence="2" id="KW-1003">Cell membrane</keyword>
<feature type="transmembrane region" description="Helical" evidence="6">
    <location>
        <begin position="74"/>
        <end position="94"/>
    </location>
</feature>
<feature type="transmembrane region" description="Helical" evidence="6">
    <location>
        <begin position="166"/>
        <end position="190"/>
    </location>
</feature>
<dbReference type="EMBL" id="CP031422">
    <property type="protein sequence ID" value="AZS41358.1"/>
    <property type="molecule type" value="Genomic_DNA"/>
</dbReference>
<dbReference type="AlphaFoldDB" id="A0A3Q9J8W2"/>
<feature type="transmembrane region" description="Helical" evidence="6">
    <location>
        <begin position="218"/>
        <end position="238"/>
    </location>
</feature>
<feature type="transmembrane region" description="Helical" evidence="6">
    <location>
        <begin position="126"/>
        <end position="146"/>
    </location>
</feature>
<evidence type="ECO:0000256" key="6">
    <source>
        <dbReference type="SAM" id="Phobius"/>
    </source>
</evidence>
<dbReference type="KEGG" id="moy:CVS54_02707"/>
<dbReference type="RefSeq" id="WP_127012485.1">
    <property type="nucleotide sequence ID" value="NZ_CP031422.1"/>
</dbReference>
<evidence type="ECO:0000256" key="5">
    <source>
        <dbReference type="ARBA" id="ARBA00023136"/>
    </source>
</evidence>
<keyword evidence="4 6" id="KW-1133">Transmembrane helix</keyword>
<evidence type="ECO:0000259" key="7">
    <source>
        <dbReference type="Pfam" id="PF02687"/>
    </source>
</evidence>
<gene>
    <name evidence="8" type="ORF">CVS54_02707</name>
</gene>
<feature type="transmembrane region" description="Helical" evidence="6">
    <location>
        <begin position="250"/>
        <end position="272"/>
    </location>
</feature>
<evidence type="ECO:0000256" key="4">
    <source>
        <dbReference type="ARBA" id="ARBA00022989"/>
    </source>
</evidence>